<proteinExistence type="predicted"/>
<dbReference type="AlphaFoldDB" id="A0AAU8GYV5"/>
<dbReference type="PANTHER" id="PTHR13090:SF1">
    <property type="entry name" value="ARGININE-HYDROXYLASE NDUFAF5, MITOCHONDRIAL"/>
    <property type="match status" value="1"/>
</dbReference>
<organism evidence="4">
    <name type="scientific">Thermodesulfovibrio autotrophicus</name>
    <dbReference type="NCBI Taxonomy" id="3118333"/>
    <lineage>
        <taxon>Bacteria</taxon>
        <taxon>Pseudomonadati</taxon>
        <taxon>Nitrospirota</taxon>
        <taxon>Thermodesulfovibrionia</taxon>
        <taxon>Thermodesulfovibrionales</taxon>
        <taxon>Thermodesulfovibrionaceae</taxon>
        <taxon>Thermodesulfovibrio</taxon>
    </lineage>
</organism>
<name>A0AAU8GYV5_9BACT</name>
<evidence type="ECO:0000259" key="3">
    <source>
        <dbReference type="Pfam" id="PF08241"/>
    </source>
</evidence>
<dbReference type="EMBL" id="CP144373">
    <property type="protein sequence ID" value="XCH47183.1"/>
    <property type="molecule type" value="Genomic_DNA"/>
</dbReference>
<sequence length="249" mass="29034">MNSLKFYFNRAVDTYEKVGALQKKIAFELLKKIEKSNYQYIVEIGSGRGFLSIPLSKTLSFEKYIHVDISLEFLKKLRKNLKGDHIFINASAEEMPLRENIADLMVSSSTLHWLKEPEKNLVKIFDILKKHGKFYFSIFTSNTLKELKEISEVTGFGSVFTLKNAGFYIEMLQKSGFSFDYEVKLYQEIYDSPRDLLIFHKLTGTNYTESKKFSGKNSFRKFCETYKKYFGNPRGVYATYEVLFIKGQT</sequence>
<keyword evidence="2" id="KW-0808">Transferase</keyword>
<dbReference type="Pfam" id="PF08241">
    <property type="entry name" value="Methyltransf_11"/>
    <property type="match status" value="1"/>
</dbReference>
<protein>
    <submittedName>
        <fullName evidence="4">Methyltransferase domain-containing protein</fullName>
    </submittedName>
</protein>
<keyword evidence="1 4" id="KW-0489">Methyltransferase</keyword>
<reference evidence="4" key="1">
    <citation type="submission" date="2024-01" db="EMBL/GenBank/DDBJ databases">
        <title>The first autotrophic representatives of the genus Thermodesulfovibrio.</title>
        <authorList>
            <person name="Maltseva A.I."/>
            <person name="Elcheninov A.G."/>
            <person name="Kublanov I.V."/>
            <person name="Lebedinsky A.V."/>
            <person name="Frolov E.N."/>
        </authorList>
    </citation>
    <scope>NUCLEOTIDE SEQUENCE</scope>
    <source>
        <strain evidence="4">3907-1M</strain>
    </source>
</reference>
<dbReference type="RefSeq" id="WP_353684709.1">
    <property type="nucleotide sequence ID" value="NZ_CP144373.1"/>
</dbReference>
<dbReference type="GO" id="GO:0008757">
    <property type="term" value="F:S-adenosylmethionine-dependent methyltransferase activity"/>
    <property type="evidence" value="ECO:0007669"/>
    <property type="project" value="InterPro"/>
</dbReference>
<dbReference type="PANTHER" id="PTHR13090">
    <property type="entry name" value="ARGININE-HYDROXYLASE NDUFAF5, MITOCHONDRIAL"/>
    <property type="match status" value="1"/>
</dbReference>
<dbReference type="Gene3D" id="3.40.50.150">
    <property type="entry name" value="Vaccinia Virus protein VP39"/>
    <property type="match status" value="1"/>
</dbReference>
<dbReference type="KEGG" id="taut:V4D30_02640"/>
<dbReference type="InterPro" id="IPR013216">
    <property type="entry name" value="Methyltransf_11"/>
</dbReference>
<evidence type="ECO:0000256" key="2">
    <source>
        <dbReference type="ARBA" id="ARBA00022679"/>
    </source>
</evidence>
<dbReference type="GO" id="GO:0032259">
    <property type="term" value="P:methylation"/>
    <property type="evidence" value="ECO:0007669"/>
    <property type="project" value="UniProtKB-KW"/>
</dbReference>
<evidence type="ECO:0000256" key="1">
    <source>
        <dbReference type="ARBA" id="ARBA00022603"/>
    </source>
</evidence>
<evidence type="ECO:0000313" key="4">
    <source>
        <dbReference type="EMBL" id="XCH47183.1"/>
    </source>
</evidence>
<gene>
    <name evidence="4" type="ORF">V4D30_02640</name>
</gene>
<dbReference type="InterPro" id="IPR029063">
    <property type="entry name" value="SAM-dependent_MTases_sf"/>
</dbReference>
<dbReference type="CDD" id="cd02440">
    <property type="entry name" value="AdoMet_MTases"/>
    <property type="match status" value="1"/>
</dbReference>
<accession>A0AAU8GYV5</accession>
<dbReference type="SUPFAM" id="SSF53335">
    <property type="entry name" value="S-adenosyl-L-methionine-dependent methyltransferases"/>
    <property type="match status" value="1"/>
</dbReference>
<feature type="domain" description="Methyltransferase type 11" evidence="3">
    <location>
        <begin position="42"/>
        <end position="136"/>
    </location>
</feature>
<dbReference type="InterPro" id="IPR050602">
    <property type="entry name" value="Malonyl-ACP_OMT"/>
</dbReference>